<dbReference type="PANTHER" id="PTHR11733">
    <property type="entry name" value="ZINC METALLOPROTEASE FAMILY M13 NEPRILYSIN-RELATED"/>
    <property type="match status" value="1"/>
</dbReference>
<sequence>HETQSIYTIASHQNLVPIRSRHAYLKRRTQVPNLTMIILFLVLASSVVLALVFSILYVTYRPPKICETEGCVRFAASLKQSMDTSVDPCDDFYNYVCGKWSDEHPIPDKSFMNSWFDERRERVFIKIREVLKDNTTNTDAPWAVKQAKILYTSCMDVHTMNELGLAPVFELLEELGLPPIPAAFTKKTGNYIEQMAMVKKILGRDLFFGLDITPDPRNTSKNVIVLDTPLTSNPLPNDKELEKRLHLIRSRFRKLEEEEVEDSEPEAKDAEITYMTDVIKEILNNGSLDVCSLENSLYPEKEELEEVVETLYEMTSLFYYLSRFEGNETIWDRDPSNDDYMLVDDLQKLTDEYVTEINSTLTPKPLWRPFIESLYKDIDTLDLNDKDKVLIGDLEFLKEAALVLALSEEQELETYIWWVIIDIVVPHTPSNLREIWVKYINEITSIEIGESKSLRCASAVNELMGMAASWLIVDPSFHEDKGKKVFEMMNDIKEAFASMVSHTDWMDAQTKAATLDKNSKMESQIGFPDWLFDQTILNEYYEGIDLSETEYLSNMIQIIRLMSLSELECIHQINYNNMSL</sequence>
<dbReference type="Gene3D" id="1.10.1380.10">
    <property type="entry name" value="Neutral endopeptidase , domain2"/>
    <property type="match status" value="1"/>
</dbReference>
<dbReference type="RefSeq" id="XP_026672989.1">
    <property type="nucleotide sequence ID" value="XM_026817188.1"/>
</dbReference>
<dbReference type="AlphaFoldDB" id="A0AAJ7S7T8"/>
<organism evidence="5 6">
    <name type="scientific">Ceratina calcarata</name>
    <dbReference type="NCBI Taxonomy" id="156304"/>
    <lineage>
        <taxon>Eukaryota</taxon>
        <taxon>Metazoa</taxon>
        <taxon>Ecdysozoa</taxon>
        <taxon>Arthropoda</taxon>
        <taxon>Hexapoda</taxon>
        <taxon>Insecta</taxon>
        <taxon>Pterygota</taxon>
        <taxon>Neoptera</taxon>
        <taxon>Endopterygota</taxon>
        <taxon>Hymenoptera</taxon>
        <taxon>Apocrita</taxon>
        <taxon>Aculeata</taxon>
        <taxon>Apoidea</taxon>
        <taxon>Anthophila</taxon>
        <taxon>Apidae</taxon>
        <taxon>Ceratina</taxon>
        <taxon>Zadontomerus</taxon>
    </lineage>
</organism>
<comment type="subcellular location">
    <subcellularLocation>
        <location evidence="1">Cell membrane</location>
        <topology evidence="1">Single-pass type II membrane protein</topology>
    </subcellularLocation>
</comment>
<keyword evidence="3" id="KW-0472">Membrane</keyword>
<keyword evidence="3" id="KW-0812">Transmembrane</keyword>
<dbReference type="InterPro" id="IPR000718">
    <property type="entry name" value="Peptidase_M13"/>
</dbReference>
<evidence type="ECO:0000256" key="3">
    <source>
        <dbReference type="SAM" id="Phobius"/>
    </source>
</evidence>
<dbReference type="PROSITE" id="PS51885">
    <property type="entry name" value="NEPRILYSIN"/>
    <property type="match status" value="1"/>
</dbReference>
<gene>
    <name evidence="6" type="primary">LOC108629308</name>
</gene>
<evidence type="ECO:0000313" key="5">
    <source>
        <dbReference type="Proteomes" id="UP000694925"/>
    </source>
</evidence>
<dbReference type="InterPro" id="IPR042089">
    <property type="entry name" value="Peptidase_M13_dom_2"/>
</dbReference>
<dbReference type="CTD" id="43255"/>
<dbReference type="GO" id="GO:0005886">
    <property type="term" value="C:plasma membrane"/>
    <property type="evidence" value="ECO:0007669"/>
    <property type="project" value="UniProtKB-SubCell"/>
</dbReference>
<name>A0AAJ7S7T8_9HYME</name>
<dbReference type="Pfam" id="PF05649">
    <property type="entry name" value="Peptidase_M13_N"/>
    <property type="match status" value="1"/>
</dbReference>
<protein>
    <submittedName>
        <fullName evidence="6">Neprilysin-11-like</fullName>
    </submittedName>
</protein>
<feature type="transmembrane region" description="Helical" evidence="3">
    <location>
        <begin position="34"/>
        <end position="58"/>
    </location>
</feature>
<evidence type="ECO:0000256" key="1">
    <source>
        <dbReference type="ARBA" id="ARBA00004401"/>
    </source>
</evidence>
<proteinExistence type="inferred from homology"/>
<dbReference type="PANTHER" id="PTHR11733:SF133">
    <property type="entry name" value="PHOSPHATE-REGULATING NEUTRAL ENDOPEPTIDASE PHEX"/>
    <property type="match status" value="1"/>
</dbReference>
<keyword evidence="3" id="KW-1133">Transmembrane helix</keyword>
<dbReference type="InterPro" id="IPR008753">
    <property type="entry name" value="Peptidase_M13_N"/>
</dbReference>
<accession>A0AAJ7S7T8</accession>
<comment type="similarity">
    <text evidence="2">Belongs to the peptidase M13 family.</text>
</comment>
<reference evidence="6" key="1">
    <citation type="submission" date="2025-08" db="UniProtKB">
        <authorList>
            <consortium name="RefSeq"/>
        </authorList>
    </citation>
    <scope>IDENTIFICATION</scope>
    <source>
        <tissue evidence="6">Whole body</tissue>
    </source>
</reference>
<dbReference type="Proteomes" id="UP000694925">
    <property type="component" value="Unplaced"/>
</dbReference>
<dbReference type="SUPFAM" id="SSF55486">
    <property type="entry name" value="Metalloproteases ('zincins'), catalytic domain"/>
    <property type="match status" value="1"/>
</dbReference>
<feature type="non-terminal residue" evidence="6">
    <location>
        <position position="1"/>
    </location>
</feature>
<feature type="domain" description="Peptidase M13 N-terminal" evidence="4">
    <location>
        <begin position="88"/>
        <end position="528"/>
    </location>
</feature>
<keyword evidence="5" id="KW-1185">Reference proteome</keyword>
<evidence type="ECO:0000259" key="4">
    <source>
        <dbReference type="Pfam" id="PF05649"/>
    </source>
</evidence>
<evidence type="ECO:0000313" key="6">
    <source>
        <dbReference type="RefSeq" id="XP_026672989.1"/>
    </source>
</evidence>
<dbReference type="GO" id="GO:0004222">
    <property type="term" value="F:metalloendopeptidase activity"/>
    <property type="evidence" value="ECO:0007669"/>
    <property type="project" value="InterPro"/>
</dbReference>
<dbReference type="GeneID" id="108629308"/>
<dbReference type="KEGG" id="ccal:108629308"/>
<evidence type="ECO:0000256" key="2">
    <source>
        <dbReference type="ARBA" id="ARBA00007357"/>
    </source>
</evidence>
<dbReference type="CDD" id="cd08662">
    <property type="entry name" value="M13"/>
    <property type="match status" value="1"/>
</dbReference>
<dbReference type="GO" id="GO:0016485">
    <property type="term" value="P:protein processing"/>
    <property type="evidence" value="ECO:0007669"/>
    <property type="project" value="TreeGrafter"/>
</dbReference>